<feature type="region of interest" description="Disordered" evidence="1">
    <location>
        <begin position="1"/>
        <end position="84"/>
    </location>
</feature>
<feature type="compositionally biased region" description="Polar residues" evidence="1">
    <location>
        <begin position="56"/>
        <end position="71"/>
    </location>
</feature>
<proteinExistence type="predicted"/>
<accession>A0A6A5Z791</accession>
<dbReference type="EMBL" id="ML977323">
    <property type="protein sequence ID" value="KAF2115155.1"/>
    <property type="molecule type" value="Genomic_DNA"/>
</dbReference>
<gene>
    <name evidence="2" type="ORF">BDV96DRAFT_646176</name>
</gene>
<dbReference type="Proteomes" id="UP000799770">
    <property type="component" value="Unassembled WGS sequence"/>
</dbReference>
<sequence length="214" mass="22699">MAIGTQQPRRASRPAASPGSLPQSRKRALLFRNTPAGPAAIQKQTSKSPRPKAQAPQGSCLSMNLQPGSPSQRKRHASRPSDRSSQRRSMCCCRAVAVFASSSAAAVLYRTCTKLCQELRFARLCLSADGAFSDFVQTVLPGGTGRGSVLDDSTAQALAVSALAKERFRAVVVPPASSPTALPPITQKYLSESQQAVPTAKAQGDRFETGRSGW</sequence>
<name>A0A6A5Z791_9PLEO</name>
<evidence type="ECO:0000313" key="3">
    <source>
        <dbReference type="Proteomes" id="UP000799770"/>
    </source>
</evidence>
<organism evidence="2 3">
    <name type="scientific">Lophiotrema nucula</name>
    <dbReference type="NCBI Taxonomy" id="690887"/>
    <lineage>
        <taxon>Eukaryota</taxon>
        <taxon>Fungi</taxon>
        <taxon>Dikarya</taxon>
        <taxon>Ascomycota</taxon>
        <taxon>Pezizomycotina</taxon>
        <taxon>Dothideomycetes</taxon>
        <taxon>Pleosporomycetidae</taxon>
        <taxon>Pleosporales</taxon>
        <taxon>Lophiotremataceae</taxon>
        <taxon>Lophiotrema</taxon>
    </lineage>
</organism>
<keyword evidence="3" id="KW-1185">Reference proteome</keyword>
<protein>
    <submittedName>
        <fullName evidence="2">Uncharacterized protein</fullName>
    </submittedName>
</protein>
<evidence type="ECO:0000313" key="2">
    <source>
        <dbReference type="EMBL" id="KAF2115155.1"/>
    </source>
</evidence>
<dbReference type="AlphaFoldDB" id="A0A6A5Z791"/>
<reference evidence="2" key="1">
    <citation type="journal article" date="2020" name="Stud. Mycol.">
        <title>101 Dothideomycetes genomes: a test case for predicting lifestyles and emergence of pathogens.</title>
        <authorList>
            <person name="Haridas S."/>
            <person name="Albert R."/>
            <person name="Binder M."/>
            <person name="Bloem J."/>
            <person name="Labutti K."/>
            <person name="Salamov A."/>
            <person name="Andreopoulos B."/>
            <person name="Baker S."/>
            <person name="Barry K."/>
            <person name="Bills G."/>
            <person name="Bluhm B."/>
            <person name="Cannon C."/>
            <person name="Castanera R."/>
            <person name="Culley D."/>
            <person name="Daum C."/>
            <person name="Ezra D."/>
            <person name="Gonzalez J."/>
            <person name="Henrissat B."/>
            <person name="Kuo A."/>
            <person name="Liang C."/>
            <person name="Lipzen A."/>
            <person name="Lutzoni F."/>
            <person name="Magnuson J."/>
            <person name="Mondo S."/>
            <person name="Nolan M."/>
            <person name="Ohm R."/>
            <person name="Pangilinan J."/>
            <person name="Park H.-J."/>
            <person name="Ramirez L."/>
            <person name="Alfaro M."/>
            <person name="Sun H."/>
            <person name="Tritt A."/>
            <person name="Yoshinaga Y."/>
            <person name="Zwiers L.-H."/>
            <person name="Turgeon B."/>
            <person name="Goodwin S."/>
            <person name="Spatafora J."/>
            <person name="Crous P."/>
            <person name="Grigoriev I."/>
        </authorList>
    </citation>
    <scope>NUCLEOTIDE SEQUENCE</scope>
    <source>
        <strain evidence="2">CBS 627.86</strain>
    </source>
</reference>
<feature type="compositionally biased region" description="Basic and acidic residues" evidence="1">
    <location>
        <begin position="203"/>
        <end position="214"/>
    </location>
</feature>
<feature type="region of interest" description="Disordered" evidence="1">
    <location>
        <begin position="193"/>
        <end position="214"/>
    </location>
</feature>
<evidence type="ECO:0000256" key="1">
    <source>
        <dbReference type="SAM" id="MobiDB-lite"/>
    </source>
</evidence>